<name>A0A8H3HZV7_9AGAM</name>
<feature type="region of interest" description="Disordered" evidence="1">
    <location>
        <begin position="1"/>
        <end position="21"/>
    </location>
</feature>
<proteinExistence type="predicted"/>
<dbReference type="AlphaFoldDB" id="A0A8H3HZV7"/>
<dbReference type="PANTHER" id="PTHR34400:SF4">
    <property type="entry name" value="MEMBRANE PROTEIN"/>
    <property type="match status" value="1"/>
</dbReference>
<reference evidence="3" key="1">
    <citation type="submission" date="2021-01" db="EMBL/GenBank/DDBJ databases">
        <authorList>
            <person name="Kaushik A."/>
        </authorList>
    </citation>
    <scope>NUCLEOTIDE SEQUENCE</scope>
    <source>
        <strain evidence="3">AG5</strain>
    </source>
</reference>
<evidence type="ECO:0000256" key="1">
    <source>
        <dbReference type="SAM" id="MobiDB-lite"/>
    </source>
</evidence>
<accession>A0A8H3HZV7</accession>
<dbReference type="PANTHER" id="PTHR34400">
    <property type="match status" value="1"/>
</dbReference>
<dbReference type="Pfam" id="PF12902">
    <property type="entry name" value="Ferritin-like"/>
    <property type="match status" value="1"/>
</dbReference>
<dbReference type="EMBL" id="CAJNJQ010006317">
    <property type="protein sequence ID" value="CAE7226590.1"/>
    <property type="molecule type" value="Genomic_DNA"/>
</dbReference>
<dbReference type="InterPro" id="IPR012347">
    <property type="entry name" value="Ferritin-like"/>
</dbReference>
<dbReference type="InterPro" id="IPR026820">
    <property type="entry name" value="VioB/RebD_dom"/>
</dbReference>
<protein>
    <recommendedName>
        <fullName evidence="2">Iminophenyl-pyruvate dimer synthase domain-containing protein</fullName>
    </recommendedName>
</protein>
<evidence type="ECO:0000313" key="3">
    <source>
        <dbReference type="EMBL" id="CAE7226590.1"/>
    </source>
</evidence>
<dbReference type="Proteomes" id="UP000663827">
    <property type="component" value="Unassembled WGS sequence"/>
</dbReference>
<dbReference type="Gene3D" id="1.20.1260.10">
    <property type="match status" value="1"/>
</dbReference>
<feature type="domain" description="Iminophenyl-pyruvate dimer synthase" evidence="2">
    <location>
        <begin position="30"/>
        <end position="244"/>
    </location>
</feature>
<comment type="caution">
    <text evidence="3">The sequence shown here is derived from an EMBL/GenBank/DDBJ whole genome shotgun (WGS) entry which is preliminary data.</text>
</comment>
<organism evidence="3 4">
    <name type="scientific">Rhizoctonia solani</name>
    <dbReference type="NCBI Taxonomy" id="456999"/>
    <lineage>
        <taxon>Eukaryota</taxon>
        <taxon>Fungi</taxon>
        <taxon>Dikarya</taxon>
        <taxon>Basidiomycota</taxon>
        <taxon>Agaricomycotina</taxon>
        <taxon>Agaricomycetes</taxon>
        <taxon>Cantharellales</taxon>
        <taxon>Ceratobasidiaceae</taxon>
        <taxon>Rhizoctonia</taxon>
    </lineage>
</organism>
<gene>
    <name evidence="3" type="ORF">RDB_LOCUS176640</name>
</gene>
<sequence>MPDSLPPAKGNPPKGEPNPWTLEDLKRHCETAVKLEMHTIPIYLYPMYAINTDPGTLEAKKIANDASNKIKGVVEQEMLHLGLAGNILCSIGGNPKIYGLEHTPEFPCQIFYDPIDLHLMPPNNDAIETFVRLEAPHQRPDLPRGNIMPGYDSIGEFYESLERGIKFMDEKMKKEGKTLFDPQYNDRQFTPDDGAYPDGMIQIKNLNDALEAMKLIVEQGEGSTVTEHAAPGEESHWQIFESLVNANIPHYDVVQDPKTGDPAFNENIKKCMRASDAVYNYLLWSIQCVWTETSHRDDLLSNISSMMRGIIRPIAQFLVKQKVNGAEDSKHAAPTFNYYQFGSIESAKEDMIRELTAAEGAYPTGPFSGALTKAGRLFDLKDLNN</sequence>
<evidence type="ECO:0000313" key="4">
    <source>
        <dbReference type="Proteomes" id="UP000663827"/>
    </source>
</evidence>
<evidence type="ECO:0000259" key="2">
    <source>
        <dbReference type="Pfam" id="PF12902"/>
    </source>
</evidence>